<dbReference type="EMBL" id="CADCTY010002402">
    <property type="protein sequence ID" value="CAA9420901.1"/>
    <property type="molecule type" value="Genomic_DNA"/>
</dbReference>
<organism evidence="1">
    <name type="scientific">uncultured Leptolyngbya sp</name>
    <dbReference type="NCBI Taxonomy" id="332963"/>
    <lineage>
        <taxon>Bacteria</taxon>
        <taxon>Bacillati</taxon>
        <taxon>Cyanobacteriota</taxon>
        <taxon>Cyanophyceae</taxon>
        <taxon>Leptolyngbyales</taxon>
        <taxon>Leptolyngbyaceae</taxon>
        <taxon>Leptolyngbya group</taxon>
        <taxon>Leptolyngbya</taxon>
        <taxon>environmental samples</taxon>
    </lineage>
</organism>
<accession>A0A6J4PND0</accession>
<proteinExistence type="predicted"/>
<name>A0A6J4PND0_9CYAN</name>
<gene>
    <name evidence="1" type="ORF">AVDCRST_MAG94-6984</name>
</gene>
<protein>
    <submittedName>
        <fullName evidence="1">Uncharacterized protein</fullName>
    </submittedName>
</protein>
<evidence type="ECO:0000313" key="1">
    <source>
        <dbReference type="EMBL" id="CAA9420901.1"/>
    </source>
</evidence>
<dbReference type="AlphaFoldDB" id="A0A6J4PND0"/>
<sequence>MGLNAVMGNKTTTQTAYVVQVAGSAMRSSSKA</sequence>
<reference evidence="1" key="1">
    <citation type="submission" date="2020-02" db="EMBL/GenBank/DDBJ databases">
        <authorList>
            <person name="Meier V. D."/>
        </authorList>
    </citation>
    <scope>NUCLEOTIDE SEQUENCE</scope>
    <source>
        <strain evidence="1">AVDCRST_MAG94</strain>
    </source>
</reference>